<accession>A0ABV4VA86</accession>
<keyword evidence="2" id="KW-0548">Nucleotidyltransferase</keyword>
<dbReference type="Pfam" id="PF00078">
    <property type="entry name" value="RVT_1"/>
    <property type="match status" value="1"/>
</dbReference>
<evidence type="ECO:0000259" key="1">
    <source>
        <dbReference type="PROSITE" id="PS50878"/>
    </source>
</evidence>
<dbReference type="EMBL" id="JBHDLN010000023">
    <property type="protein sequence ID" value="MFB0846553.1"/>
    <property type="molecule type" value="Genomic_DNA"/>
</dbReference>
<keyword evidence="3" id="KW-1185">Reference proteome</keyword>
<dbReference type="PROSITE" id="PS50878">
    <property type="entry name" value="RT_POL"/>
    <property type="match status" value="1"/>
</dbReference>
<dbReference type="InterPro" id="IPR043502">
    <property type="entry name" value="DNA/RNA_pol_sf"/>
</dbReference>
<dbReference type="Proteomes" id="UP001575622">
    <property type="component" value="Unassembled WGS sequence"/>
</dbReference>
<comment type="caution">
    <text evidence="2">The sequence shown here is derived from an EMBL/GenBank/DDBJ whole genome shotgun (WGS) entry which is preliminary data.</text>
</comment>
<evidence type="ECO:0000313" key="2">
    <source>
        <dbReference type="EMBL" id="MFB0846553.1"/>
    </source>
</evidence>
<sequence>MKSKKIISLWKFEIKPFPHFDQRICVTKNVRKNLQDPSYIASHSFYPFIHYTITTRKYKKEKVLSEPKKREIYYASHMDGYIFKYYGEVLNNLYNKVCHDKGIDQVSIAYRNNKNGKSNIHYAAEVIEFITNQERAFIFVSDFSKYFDSLDHKLLKERLKAVLGEKSKLPKDWWNVFKHLTQFSWVEKELLIKDLESTKGRLKDRNNKDRYYTPVEFREFRKRVQISTNTSIYGIPQGTAISAVLANIYAIDLDEMLNNFVTMLGGIYRRYSDDIIIVIPIKQGDTDQTPDYISFIRETVEKNKITMGEGKTNALFYANKKIYKEVEGITQSKLDYLGFAFDGTRVKLREKSLYKYYHRAYEKVVVINKESIKKGKNVGRKKLYSLYTHLGRKYKGYGNFISYAKKAHLVFQENSKVESLIYQQIKRHWNKIQARLISLKPDDT</sequence>
<proteinExistence type="predicted"/>
<gene>
    <name evidence="2" type="ORF">ACEU3E_30595</name>
</gene>
<dbReference type="GO" id="GO:0003964">
    <property type="term" value="F:RNA-directed DNA polymerase activity"/>
    <property type="evidence" value="ECO:0007669"/>
    <property type="project" value="UniProtKB-KW"/>
</dbReference>
<dbReference type="SUPFAM" id="SSF56672">
    <property type="entry name" value="DNA/RNA polymerases"/>
    <property type="match status" value="1"/>
</dbReference>
<keyword evidence="2" id="KW-0808">Transferase</keyword>
<dbReference type="InterPro" id="IPR000477">
    <property type="entry name" value="RT_dom"/>
</dbReference>
<organism evidence="2 3">
    <name type="scientific">Paenibacillus oleatilyticus</name>
    <dbReference type="NCBI Taxonomy" id="2594886"/>
    <lineage>
        <taxon>Bacteria</taxon>
        <taxon>Bacillati</taxon>
        <taxon>Bacillota</taxon>
        <taxon>Bacilli</taxon>
        <taxon>Bacillales</taxon>
        <taxon>Paenibacillaceae</taxon>
        <taxon>Paenibacillus</taxon>
    </lineage>
</organism>
<protein>
    <submittedName>
        <fullName evidence="2">Reverse transcriptase domain-containing protein</fullName>
    </submittedName>
</protein>
<dbReference type="RefSeq" id="WP_373956503.1">
    <property type="nucleotide sequence ID" value="NZ_JBHDLN010000023.1"/>
</dbReference>
<feature type="domain" description="Reverse transcriptase" evidence="1">
    <location>
        <begin position="1"/>
        <end position="341"/>
    </location>
</feature>
<name>A0ABV4VA86_9BACL</name>
<reference evidence="2 3" key="1">
    <citation type="submission" date="2024-09" db="EMBL/GenBank/DDBJ databases">
        <authorList>
            <person name="Makale K.P.P."/>
            <person name="Makhzoum A."/>
            <person name="Rantong G."/>
            <person name="Rahube T.O."/>
        </authorList>
    </citation>
    <scope>NUCLEOTIDE SEQUENCE [LARGE SCALE GENOMIC DNA]</scope>
    <source>
        <strain evidence="2 3">KM_D13</strain>
    </source>
</reference>
<keyword evidence="2" id="KW-0695">RNA-directed DNA polymerase</keyword>
<evidence type="ECO:0000313" key="3">
    <source>
        <dbReference type="Proteomes" id="UP001575622"/>
    </source>
</evidence>